<protein>
    <recommendedName>
        <fullName evidence="1">Tetratricopeptide repeat protein 7 N-terminal domain-containing protein</fullName>
    </recommendedName>
</protein>
<dbReference type="InterPro" id="IPR045819">
    <property type="entry name" value="TTC7_N"/>
</dbReference>
<dbReference type="Proteomes" id="UP000265100">
    <property type="component" value="Chromosome 13"/>
</dbReference>
<evidence type="ECO:0000259" key="1">
    <source>
        <dbReference type="Pfam" id="PF19440"/>
    </source>
</evidence>
<dbReference type="GO" id="GO:0046854">
    <property type="term" value="P:phosphatidylinositol phosphate biosynthetic process"/>
    <property type="evidence" value="ECO:0007669"/>
    <property type="project" value="TreeGrafter"/>
</dbReference>
<evidence type="ECO:0000313" key="2">
    <source>
        <dbReference type="Ensembl" id="ENSACLP00000024873.2"/>
    </source>
</evidence>
<dbReference type="Ensembl" id="ENSACLT00000025471.2">
    <property type="protein sequence ID" value="ENSACLP00000024873.2"/>
    <property type="gene ID" value="ENSACLG00000016632.2"/>
</dbReference>
<dbReference type="SUPFAM" id="SSF48452">
    <property type="entry name" value="TPR-like"/>
    <property type="match status" value="2"/>
</dbReference>
<organism evidence="2 3">
    <name type="scientific">Astatotilapia calliptera</name>
    <name type="common">Eastern happy</name>
    <name type="synonym">Chromis callipterus</name>
    <dbReference type="NCBI Taxonomy" id="8154"/>
    <lineage>
        <taxon>Eukaryota</taxon>
        <taxon>Metazoa</taxon>
        <taxon>Chordata</taxon>
        <taxon>Craniata</taxon>
        <taxon>Vertebrata</taxon>
        <taxon>Euteleostomi</taxon>
        <taxon>Actinopterygii</taxon>
        <taxon>Neopterygii</taxon>
        <taxon>Teleostei</taxon>
        <taxon>Neoteleostei</taxon>
        <taxon>Acanthomorphata</taxon>
        <taxon>Ovalentaria</taxon>
        <taxon>Cichlomorphae</taxon>
        <taxon>Cichliformes</taxon>
        <taxon>Cichlidae</taxon>
        <taxon>African cichlids</taxon>
        <taxon>Pseudocrenilabrinae</taxon>
        <taxon>Haplochromini</taxon>
        <taxon>Astatotilapia</taxon>
    </lineage>
</organism>
<evidence type="ECO:0000313" key="3">
    <source>
        <dbReference type="Proteomes" id="UP000265100"/>
    </source>
</evidence>
<gene>
    <name evidence="2" type="primary">TTC7A</name>
</gene>
<dbReference type="GeneTree" id="ENSGT00940000158638"/>
<dbReference type="InterPro" id="IPR011990">
    <property type="entry name" value="TPR-like_helical_dom_sf"/>
</dbReference>
<feature type="domain" description="Tetratricopeptide repeat protein 7 N-terminal" evidence="1">
    <location>
        <begin position="272"/>
        <end position="319"/>
    </location>
</feature>
<dbReference type="InterPro" id="IPR051722">
    <property type="entry name" value="Endocytosis_PI4K-reg_protein"/>
</dbReference>
<dbReference type="AlphaFoldDB" id="A0A3P8Q698"/>
<name>A0A3P8Q698_ASTCA</name>
<dbReference type="GO" id="GO:0005886">
    <property type="term" value="C:plasma membrane"/>
    <property type="evidence" value="ECO:0007669"/>
    <property type="project" value="TreeGrafter"/>
</dbReference>
<accession>A0A3P8Q698</accession>
<dbReference type="PANTHER" id="PTHR23083">
    <property type="entry name" value="TETRATRICOPEPTIDE REPEAT PROTEIN, TPR"/>
    <property type="match status" value="1"/>
</dbReference>
<dbReference type="GO" id="GO:0072659">
    <property type="term" value="P:protein localization to plasma membrane"/>
    <property type="evidence" value="ECO:0007669"/>
    <property type="project" value="TreeGrafter"/>
</dbReference>
<dbReference type="Bgee" id="ENSACLG00000016632">
    <property type="expression patterns" value="Expressed in camera-type eye and 2 other cell types or tissues"/>
</dbReference>
<reference evidence="2" key="2">
    <citation type="submission" date="2025-08" db="UniProtKB">
        <authorList>
            <consortium name="Ensembl"/>
        </authorList>
    </citation>
    <scope>IDENTIFICATION</scope>
</reference>
<dbReference type="Gene3D" id="1.25.40.10">
    <property type="entry name" value="Tetratricopeptide repeat domain"/>
    <property type="match status" value="2"/>
</dbReference>
<dbReference type="Pfam" id="PF19440">
    <property type="entry name" value="TTC7_N"/>
    <property type="match status" value="2"/>
</dbReference>
<sequence>QHRFLPKSRLQLDGAVITLLLMWPRAETHDYGTLLMAEALLEECVLENMDLLRRSKPLVDKTQPKLCKAKRLLNTILSRGRLTPRYLNEALLLMAKVHYVQGRYRDAQGMCARVGLEELTQDDQPTYHLRLLAEAFVIKGLSLDHQTLSAVSRVRLSEREEESLSCYLRACDAALSYLQELDKVGFLCLCESMSVCDPVMAVFGLAFYSILLFTELKLAKVLLSSVSEDSYWPPLGPPPSFWSPQRYVNTHTHIHLSLLPRLPHPASLFIQASGDAVISRLPDQAEARKTSLQDATSVYDLLTIGMVRRGQYAMLSECLERAMKFSFNEFHLWHQLGLSLMAARKGVGAVSVFKECARMRPEDPSLPLLAAKVCIDQLHWIKEAEALSQSVVSMGEEAGEFLPKAYLALGLCCSLQASDASLTTDRNDFNKKALNALKKAHSLDPQDAQIAMYLALQLAIVRQVSAAMEPLQAALSLCGDDLHSLHLLTLLLSAQKHHRHALDTLTLALGQHPDNFNLLFTKVKLEEVLLGPAAALHTCEEMLQHWQSRYDVSQVSPSGRKPSIHLTLPDFQDTSTGSLSPSSVALSRLEAALSEVSDLSSTRRHGPTYIWTILERIWLQAGELFMADSRLKEAQFCIAEASSLFPNSHSVLLQRGRLAELRGHLDEAKGLYDEALAMHPTGERILVHTVRDSGCFRGCKIKLELM</sequence>
<proteinExistence type="predicted"/>
<reference evidence="2" key="3">
    <citation type="submission" date="2025-09" db="UniProtKB">
        <authorList>
            <consortium name="Ensembl"/>
        </authorList>
    </citation>
    <scope>IDENTIFICATION</scope>
</reference>
<dbReference type="SMART" id="SM00028">
    <property type="entry name" value="TPR"/>
    <property type="match status" value="5"/>
</dbReference>
<feature type="domain" description="Tetratricopeptide repeat protein 7 N-terminal" evidence="1">
    <location>
        <begin position="26"/>
        <end position="184"/>
    </location>
</feature>
<reference evidence="2" key="1">
    <citation type="submission" date="2018-05" db="EMBL/GenBank/DDBJ databases">
        <authorList>
            <person name="Datahose"/>
        </authorList>
    </citation>
    <scope>NUCLEOTIDE SEQUENCE</scope>
</reference>
<dbReference type="InterPro" id="IPR019734">
    <property type="entry name" value="TPR_rpt"/>
</dbReference>
<dbReference type="PANTHER" id="PTHR23083:SF475">
    <property type="entry name" value="TETRATRICOPEPTIDE REPEAT PROTEIN 7A"/>
    <property type="match status" value="1"/>
</dbReference>
<keyword evidence="3" id="KW-1185">Reference proteome</keyword>